<accession>A0A318CZK5</accession>
<dbReference type="InterPro" id="IPR025392">
    <property type="entry name" value="DUF4124"/>
</dbReference>
<dbReference type="Pfam" id="PF13511">
    <property type="entry name" value="DUF4124"/>
    <property type="match status" value="1"/>
</dbReference>
<proteinExistence type="predicted"/>
<keyword evidence="2" id="KW-0732">Signal</keyword>
<dbReference type="RefSeq" id="WP_110201835.1">
    <property type="nucleotide sequence ID" value="NZ_QICH01000004.1"/>
</dbReference>
<comment type="caution">
    <text evidence="4">The sequence shown here is derived from an EMBL/GenBank/DDBJ whole genome shotgun (WGS) entry which is preliminary data.</text>
</comment>
<evidence type="ECO:0000256" key="1">
    <source>
        <dbReference type="SAM" id="MobiDB-lite"/>
    </source>
</evidence>
<feature type="signal peptide" evidence="2">
    <location>
        <begin position="1"/>
        <end position="23"/>
    </location>
</feature>
<evidence type="ECO:0000313" key="4">
    <source>
        <dbReference type="EMBL" id="PXF62402.1"/>
    </source>
</evidence>
<feature type="compositionally biased region" description="Low complexity" evidence="1">
    <location>
        <begin position="66"/>
        <end position="77"/>
    </location>
</feature>
<name>A0A318CZK5_9GAMM</name>
<dbReference type="EMBL" id="QICH01000004">
    <property type="protein sequence ID" value="PXF62402.1"/>
    <property type="molecule type" value="Genomic_DNA"/>
</dbReference>
<feature type="region of interest" description="Disordered" evidence="1">
    <location>
        <begin position="59"/>
        <end position="79"/>
    </location>
</feature>
<dbReference type="Proteomes" id="UP000247689">
    <property type="component" value="Unassembled WGS sequence"/>
</dbReference>
<evidence type="ECO:0000256" key="2">
    <source>
        <dbReference type="SAM" id="SignalP"/>
    </source>
</evidence>
<gene>
    <name evidence="4" type="ORF">DL796_11390</name>
</gene>
<evidence type="ECO:0000259" key="3">
    <source>
        <dbReference type="Pfam" id="PF13511"/>
    </source>
</evidence>
<dbReference type="OrthoDB" id="7068596at2"/>
<protein>
    <submittedName>
        <fullName evidence="4">DUF4124 domain-containing protein</fullName>
    </submittedName>
</protein>
<feature type="chain" id="PRO_5016381095" evidence="2">
    <location>
        <begin position="24"/>
        <end position="151"/>
    </location>
</feature>
<sequence length="151" mass="17027">MVNKKTILLTSIIALAISFSASANKPIYKWKDGQGNIKYTQSKPPRGTEFEVIYQRVSDSAKSEQSKQQNSSQSNLQDDIIAQQNKEIEKAKKANEEITNKNCTIAKNNLETLESSHRVFTVVEGERRLLTDKERSDKLATAKSNVSKYCK</sequence>
<feature type="domain" description="DUF4124" evidence="3">
    <location>
        <begin position="15"/>
        <end position="68"/>
    </location>
</feature>
<reference evidence="4 5" key="1">
    <citation type="submission" date="2018-05" db="EMBL/GenBank/DDBJ databases">
        <title>Kangiella spongicola genome sequence.</title>
        <authorList>
            <person name="Maclea K.S."/>
            <person name="Goen A.E."/>
            <person name="Kelley C."/>
            <person name="Underriner A."/>
            <person name="Silverwood T."/>
            <person name="Trachtenberg A.M."/>
        </authorList>
    </citation>
    <scope>NUCLEOTIDE SEQUENCE [LARGE SCALE GENOMIC DNA]</scope>
    <source>
        <strain evidence="4 5">ATCC BAA-2076</strain>
    </source>
</reference>
<dbReference type="AlphaFoldDB" id="A0A318CZK5"/>
<organism evidence="4 5">
    <name type="scientific">Kangiella spongicola</name>
    <dbReference type="NCBI Taxonomy" id="796379"/>
    <lineage>
        <taxon>Bacteria</taxon>
        <taxon>Pseudomonadati</taxon>
        <taxon>Pseudomonadota</taxon>
        <taxon>Gammaproteobacteria</taxon>
        <taxon>Kangiellales</taxon>
        <taxon>Kangiellaceae</taxon>
        <taxon>Kangiella</taxon>
    </lineage>
</organism>
<evidence type="ECO:0000313" key="5">
    <source>
        <dbReference type="Proteomes" id="UP000247689"/>
    </source>
</evidence>
<keyword evidence="5" id="KW-1185">Reference proteome</keyword>